<feature type="domain" description="RRM" evidence="5">
    <location>
        <begin position="225"/>
        <end position="307"/>
    </location>
</feature>
<name>G0SE55_CHATD</name>
<dbReference type="GO" id="GO:0003729">
    <property type="term" value="F:mRNA binding"/>
    <property type="evidence" value="ECO:0007669"/>
    <property type="project" value="TreeGrafter"/>
</dbReference>
<feature type="compositionally biased region" description="Polar residues" evidence="4">
    <location>
        <begin position="49"/>
        <end position="58"/>
    </location>
</feature>
<dbReference type="GO" id="GO:0006417">
    <property type="term" value="P:regulation of translation"/>
    <property type="evidence" value="ECO:0007669"/>
    <property type="project" value="TreeGrafter"/>
</dbReference>
<dbReference type="eggNOG" id="KOG4205">
    <property type="taxonomic scope" value="Eukaryota"/>
</dbReference>
<feature type="compositionally biased region" description="Basic residues" evidence="4">
    <location>
        <begin position="638"/>
        <end position="648"/>
    </location>
</feature>
<dbReference type="RefSeq" id="XP_006696563.1">
    <property type="nucleotide sequence ID" value="XM_006696500.1"/>
</dbReference>
<protein>
    <recommendedName>
        <fullName evidence="5">RRM domain-containing protein</fullName>
    </recommendedName>
</protein>
<dbReference type="KEGG" id="cthr:CTHT_0062490"/>
<dbReference type="STRING" id="759272.G0SE55"/>
<dbReference type="EMBL" id="GL988046">
    <property type="protein sequence ID" value="EGS18232.1"/>
    <property type="molecule type" value="Genomic_DNA"/>
</dbReference>
<dbReference type="InterPro" id="IPR000504">
    <property type="entry name" value="RRM_dom"/>
</dbReference>
<organism evidence="7">
    <name type="scientific">Chaetomium thermophilum (strain DSM 1495 / CBS 144.50 / IMI 039719)</name>
    <name type="common">Thermochaetoides thermophila</name>
    <dbReference type="NCBI Taxonomy" id="759272"/>
    <lineage>
        <taxon>Eukaryota</taxon>
        <taxon>Fungi</taxon>
        <taxon>Dikarya</taxon>
        <taxon>Ascomycota</taxon>
        <taxon>Pezizomycotina</taxon>
        <taxon>Sordariomycetes</taxon>
        <taxon>Sordariomycetidae</taxon>
        <taxon>Sordariales</taxon>
        <taxon>Chaetomiaceae</taxon>
        <taxon>Thermochaetoides</taxon>
    </lineage>
</organism>
<proteinExistence type="predicted"/>
<dbReference type="SMART" id="SM00360">
    <property type="entry name" value="RRM"/>
    <property type="match status" value="2"/>
</dbReference>
<dbReference type="Gene3D" id="3.30.70.330">
    <property type="match status" value="2"/>
</dbReference>
<dbReference type="Pfam" id="PF00076">
    <property type="entry name" value="RRM_1"/>
    <property type="match status" value="2"/>
</dbReference>
<evidence type="ECO:0000259" key="5">
    <source>
        <dbReference type="PROSITE" id="PS50102"/>
    </source>
</evidence>
<accession>G0SE55</accession>
<evidence type="ECO:0000256" key="3">
    <source>
        <dbReference type="PROSITE-ProRule" id="PRU00176"/>
    </source>
</evidence>
<keyword evidence="2 3" id="KW-0694">RNA-binding</keyword>
<feature type="domain" description="RRM" evidence="5">
    <location>
        <begin position="309"/>
        <end position="385"/>
    </location>
</feature>
<dbReference type="HOGENOM" id="CLU_012062_0_0_1"/>
<dbReference type="OMA" id="AMPNMMN"/>
<gene>
    <name evidence="6" type="ORF">CTHT_0062490</name>
</gene>
<dbReference type="CDD" id="cd12330">
    <property type="entry name" value="RRM2_Hrp1p"/>
    <property type="match status" value="1"/>
</dbReference>
<evidence type="ECO:0000313" key="7">
    <source>
        <dbReference type="Proteomes" id="UP000008066"/>
    </source>
</evidence>
<feature type="compositionally biased region" description="Gly residues" evidence="4">
    <location>
        <begin position="595"/>
        <end position="606"/>
    </location>
</feature>
<dbReference type="AlphaFoldDB" id="G0SE55"/>
<feature type="region of interest" description="Disordered" evidence="4">
    <location>
        <begin position="384"/>
        <end position="409"/>
    </location>
</feature>
<feature type="compositionally biased region" description="Acidic residues" evidence="4">
    <location>
        <begin position="1"/>
        <end position="19"/>
    </location>
</feature>
<dbReference type="InterPro" id="IPR012677">
    <property type="entry name" value="Nucleotide-bd_a/b_plait_sf"/>
</dbReference>
<feature type="compositionally biased region" description="Acidic residues" evidence="4">
    <location>
        <begin position="65"/>
        <end position="81"/>
    </location>
</feature>
<evidence type="ECO:0000256" key="2">
    <source>
        <dbReference type="ARBA" id="ARBA00022884"/>
    </source>
</evidence>
<feature type="compositionally biased region" description="Low complexity" evidence="4">
    <location>
        <begin position="533"/>
        <end position="543"/>
    </location>
</feature>
<dbReference type="Proteomes" id="UP000008066">
    <property type="component" value="Unassembled WGS sequence"/>
</dbReference>
<reference evidence="6 7" key="1">
    <citation type="journal article" date="2011" name="Cell">
        <title>Insight into structure and assembly of the nuclear pore complex by utilizing the genome of a eukaryotic thermophile.</title>
        <authorList>
            <person name="Amlacher S."/>
            <person name="Sarges P."/>
            <person name="Flemming D."/>
            <person name="van Noort V."/>
            <person name="Kunze R."/>
            <person name="Devos D.P."/>
            <person name="Arumugam M."/>
            <person name="Bork P."/>
            <person name="Hurt E."/>
        </authorList>
    </citation>
    <scope>NUCLEOTIDE SEQUENCE [LARGE SCALE GENOMIC DNA]</scope>
    <source>
        <strain evidence="7">DSM 1495 / CBS 144.50 / IMI 039719</strain>
    </source>
</reference>
<dbReference type="SUPFAM" id="SSF54928">
    <property type="entry name" value="RNA-binding domain, RBD"/>
    <property type="match status" value="2"/>
</dbReference>
<dbReference type="PANTHER" id="PTHR48032">
    <property type="entry name" value="RNA-BINDING PROTEIN MUSASHI HOMOLOG RBP6"/>
    <property type="match status" value="1"/>
</dbReference>
<dbReference type="OrthoDB" id="1875751at2759"/>
<feature type="region of interest" description="Disordered" evidence="4">
    <location>
        <begin position="503"/>
        <end position="700"/>
    </location>
</feature>
<sequence>MTEPENFDDELFADLYNDDEPAKPATASVTDQQAAIRSIAESNDYRAADTSQTQTLNGADNPPENNDDDDGEEEDDDDDIDFNLGDGPSTTITTHASNDYKEEKPAQAAPPVPAAPSKGPNAKEDGIAIIIIIGNLHLRCAILLISGNCCSVLHLHRIQPRAVFHPLKERIRSMLDNNRFRHAFSAGFIATPSRAVWCPPHANSPALFPSSSCPYQLQVAIAIAKKMFIGGLNWETTDESLRNYFSQFGEVVECTVMRDSATGRSRGFGFLTFKDPKVVNIVMVKEHYLDGKIIDPKRAIPRDEQEKTSKIFVGGVSPETTDHEFREYFSQFGRVVDATLMMDKDTGRPRGFGFVTFESEAGVEACLNAKLELHGKPIEVKKAQPRGNLRDDEDARRGKFGRKGQGIGGIDDALNTGMGGMAGMSAAAGMTPQLMAQYIARMQQAFAMMQQQMMMNRNMNPAMMQWMQMQQMMAAQAGRGGPGMNPMMGGMNPAMMQQMQQMMNQQAGGPGPMPQQGGPGGPGGPGGSGPNAGGANQNQSQGPSGPGGSSSGGPNRPGGYNGYEQQQQYDQQQPSQQQQGLPPRRGGGRDMHGGYNQGYGPMGPGGPTSWEGMYDDVPQPVMNQPPGPAGGGYGRGGGFHHKGNRGHHQMGGPPMMGPVDPNNAPPANAPTGPKNAGKPGANYRGGGRGGNRGFHPYARN</sequence>
<dbReference type="GeneID" id="18260287"/>
<feature type="compositionally biased region" description="Basic and acidic residues" evidence="4">
    <location>
        <begin position="384"/>
        <end position="397"/>
    </location>
</feature>
<feature type="compositionally biased region" description="Low complexity" evidence="4">
    <location>
        <begin position="650"/>
        <end position="662"/>
    </location>
</feature>
<dbReference type="FunFam" id="3.30.70.330:FF:000025">
    <property type="entry name" value="RNA-binding protein Musashi homolog 2 isoform X1"/>
    <property type="match status" value="1"/>
</dbReference>
<evidence type="ECO:0000256" key="1">
    <source>
        <dbReference type="ARBA" id="ARBA00022737"/>
    </source>
</evidence>
<feature type="compositionally biased region" description="Low complexity" evidence="4">
    <location>
        <begin position="562"/>
        <end position="584"/>
    </location>
</feature>
<dbReference type="PROSITE" id="PS50102">
    <property type="entry name" value="RRM"/>
    <property type="match status" value="2"/>
</dbReference>
<dbReference type="InterPro" id="IPR035979">
    <property type="entry name" value="RBD_domain_sf"/>
</dbReference>
<keyword evidence="7" id="KW-1185">Reference proteome</keyword>
<dbReference type="FunFam" id="3.30.70.330:FF:000466">
    <property type="entry name" value="Heterogeneous nuclear ribonucleoprotein HRP1"/>
    <property type="match status" value="1"/>
</dbReference>
<feature type="compositionally biased region" description="Gly residues" evidence="4">
    <location>
        <begin position="517"/>
        <end position="532"/>
    </location>
</feature>
<dbReference type="CDD" id="cd12577">
    <property type="entry name" value="RRM1_Hrp1p"/>
    <property type="match status" value="1"/>
</dbReference>
<feature type="region of interest" description="Disordered" evidence="4">
    <location>
        <begin position="1"/>
        <end position="120"/>
    </location>
</feature>
<evidence type="ECO:0000256" key="4">
    <source>
        <dbReference type="SAM" id="MobiDB-lite"/>
    </source>
</evidence>
<dbReference type="InterPro" id="IPR034156">
    <property type="entry name" value="Hrp1_RRM1"/>
</dbReference>
<feature type="compositionally biased region" description="Gly residues" evidence="4">
    <location>
        <begin position="544"/>
        <end position="561"/>
    </location>
</feature>
<evidence type="ECO:0000313" key="6">
    <source>
        <dbReference type="EMBL" id="EGS18232.1"/>
    </source>
</evidence>
<keyword evidence="1" id="KW-0677">Repeat</keyword>
<feature type="compositionally biased region" description="Gly residues" evidence="4">
    <location>
        <begin position="683"/>
        <end position="692"/>
    </location>
</feature>
<dbReference type="PANTHER" id="PTHR48032:SF6">
    <property type="entry name" value="RNA-BINDING (RRM_RBD_RNP MOTIFS) FAMILY PROTEIN"/>
    <property type="match status" value="1"/>
</dbReference>